<protein>
    <submittedName>
        <fullName evidence="1">Uncharacterized protein</fullName>
    </submittedName>
</protein>
<evidence type="ECO:0000313" key="2">
    <source>
        <dbReference type="Proteomes" id="UP000182649"/>
    </source>
</evidence>
<accession>A0A1I7GBD9</accession>
<organism evidence="1 2">
    <name type="scientific">Nitrosospira multiformis</name>
    <dbReference type="NCBI Taxonomy" id="1231"/>
    <lineage>
        <taxon>Bacteria</taxon>
        <taxon>Pseudomonadati</taxon>
        <taxon>Pseudomonadota</taxon>
        <taxon>Betaproteobacteria</taxon>
        <taxon>Nitrosomonadales</taxon>
        <taxon>Nitrosomonadaceae</taxon>
        <taxon>Nitrosospira</taxon>
    </lineage>
</organism>
<dbReference type="Proteomes" id="UP000182649">
    <property type="component" value="Unassembled WGS sequence"/>
</dbReference>
<name>A0A1I7GBD9_9PROT</name>
<sequence>MNLPLRREFDNRSVKTRNRYDEEHMREISRTEDRFMGCWQIHMLLKRAGWQPGKNQAYRLRTNPLALPRT</sequence>
<dbReference type="AlphaFoldDB" id="A0A1I7GBD9"/>
<reference evidence="1 2" key="1">
    <citation type="submission" date="2016-10" db="EMBL/GenBank/DDBJ databases">
        <authorList>
            <person name="de Groot N.N."/>
        </authorList>
    </citation>
    <scope>NUCLEOTIDE SEQUENCE [LARGE SCALE GENOMIC DNA]</scope>
    <source>
        <strain evidence="1 2">Nl14</strain>
    </source>
</reference>
<proteinExistence type="predicted"/>
<dbReference type="EMBL" id="FPBZ01000004">
    <property type="protein sequence ID" value="SFU45671.1"/>
    <property type="molecule type" value="Genomic_DNA"/>
</dbReference>
<evidence type="ECO:0000313" key="1">
    <source>
        <dbReference type="EMBL" id="SFU45671.1"/>
    </source>
</evidence>
<gene>
    <name evidence="1" type="ORF">SAMN05216417_10476</name>
</gene>